<evidence type="ECO:0000313" key="4">
    <source>
        <dbReference type="Proteomes" id="UP000765509"/>
    </source>
</evidence>
<dbReference type="SUPFAM" id="SSF53098">
    <property type="entry name" value="Ribonuclease H-like"/>
    <property type="match status" value="1"/>
</dbReference>
<protein>
    <recommendedName>
        <fullName evidence="2">Integrase catalytic domain-containing protein</fullName>
    </recommendedName>
</protein>
<dbReference type="InterPro" id="IPR001584">
    <property type="entry name" value="Integrase_cat-core"/>
</dbReference>
<comment type="caution">
    <text evidence="3">The sequence shown here is derived from an EMBL/GenBank/DDBJ whole genome shotgun (WGS) entry which is preliminary data.</text>
</comment>
<dbReference type="AlphaFoldDB" id="A0A9Q3I749"/>
<dbReference type="GO" id="GO:0005634">
    <property type="term" value="C:nucleus"/>
    <property type="evidence" value="ECO:0007669"/>
    <property type="project" value="UniProtKB-ARBA"/>
</dbReference>
<evidence type="ECO:0000259" key="2">
    <source>
        <dbReference type="PROSITE" id="PS50994"/>
    </source>
</evidence>
<dbReference type="Gene3D" id="3.30.420.10">
    <property type="entry name" value="Ribonuclease H-like superfamily/Ribonuclease H"/>
    <property type="match status" value="1"/>
</dbReference>
<keyword evidence="4" id="KW-1185">Reference proteome</keyword>
<proteinExistence type="predicted"/>
<accession>A0A9Q3I749</accession>
<dbReference type="PANTHER" id="PTHR37984">
    <property type="entry name" value="PROTEIN CBG26694"/>
    <property type="match status" value="1"/>
</dbReference>
<dbReference type="InterPro" id="IPR050951">
    <property type="entry name" value="Retrovirus_Pol_polyprotein"/>
</dbReference>
<dbReference type="InterPro" id="IPR036397">
    <property type="entry name" value="RNaseH_sf"/>
</dbReference>
<keyword evidence="1" id="KW-0694">RNA-binding</keyword>
<dbReference type="InterPro" id="IPR012337">
    <property type="entry name" value="RNaseH-like_sf"/>
</dbReference>
<sequence>MTGLPPGSNRSYNSFLVIVYRFSRTPILLPCHKDHTSMDTALLICNRVVSWTGIFTNIINDRDTKFTSALWTNLHQLFGIKLSFSTAYHSQTDGLSKIMIQTVEDIVTRVFAYGPDSKIVMDSAIIGVPLYLHWNWNIKHPFIQVAITFLLF</sequence>
<organism evidence="3 4">
    <name type="scientific">Austropuccinia psidii MF-1</name>
    <dbReference type="NCBI Taxonomy" id="1389203"/>
    <lineage>
        <taxon>Eukaryota</taxon>
        <taxon>Fungi</taxon>
        <taxon>Dikarya</taxon>
        <taxon>Basidiomycota</taxon>
        <taxon>Pucciniomycotina</taxon>
        <taxon>Pucciniomycetes</taxon>
        <taxon>Pucciniales</taxon>
        <taxon>Sphaerophragmiaceae</taxon>
        <taxon>Austropuccinia</taxon>
    </lineage>
</organism>
<dbReference type="EMBL" id="AVOT02034633">
    <property type="protein sequence ID" value="MBW0528790.1"/>
    <property type="molecule type" value="Genomic_DNA"/>
</dbReference>
<feature type="domain" description="Integrase catalytic" evidence="2">
    <location>
        <begin position="1"/>
        <end position="107"/>
    </location>
</feature>
<dbReference type="PANTHER" id="PTHR37984:SF5">
    <property type="entry name" value="PROTEIN NYNRIN-LIKE"/>
    <property type="match status" value="1"/>
</dbReference>
<dbReference type="Proteomes" id="UP000765509">
    <property type="component" value="Unassembled WGS sequence"/>
</dbReference>
<gene>
    <name evidence="3" type="ORF">O181_068505</name>
</gene>
<evidence type="ECO:0000313" key="3">
    <source>
        <dbReference type="EMBL" id="MBW0528790.1"/>
    </source>
</evidence>
<dbReference type="PROSITE" id="PS50994">
    <property type="entry name" value="INTEGRASE"/>
    <property type="match status" value="1"/>
</dbReference>
<evidence type="ECO:0000256" key="1">
    <source>
        <dbReference type="ARBA" id="ARBA00022884"/>
    </source>
</evidence>
<reference evidence="3" key="1">
    <citation type="submission" date="2021-03" db="EMBL/GenBank/DDBJ databases">
        <title>Draft genome sequence of rust myrtle Austropuccinia psidii MF-1, a brazilian biotype.</title>
        <authorList>
            <person name="Quecine M.C."/>
            <person name="Pachon D.M.R."/>
            <person name="Bonatelli M.L."/>
            <person name="Correr F.H."/>
            <person name="Franceschini L.M."/>
            <person name="Leite T.F."/>
            <person name="Margarido G.R.A."/>
            <person name="Almeida C.A."/>
            <person name="Ferrarezi J.A."/>
            <person name="Labate C.A."/>
        </authorList>
    </citation>
    <scope>NUCLEOTIDE SEQUENCE</scope>
    <source>
        <strain evidence="3">MF-1</strain>
    </source>
</reference>
<dbReference type="GO" id="GO:0015074">
    <property type="term" value="P:DNA integration"/>
    <property type="evidence" value="ECO:0007669"/>
    <property type="project" value="InterPro"/>
</dbReference>
<name>A0A9Q3I749_9BASI</name>
<dbReference type="GO" id="GO:0003723">
    <property type="term" value="F:RNA binding"/>
    <property type="evidence" value="ECO:0007669"/>
    <property type="project" value="UniProtKB-KW"/>
</dbReference>